<evidence type="ECO:0000256" key="2">
    <source>
        <dbReference type="SAM" id="MobiDB-lite"/>
    </source>
</evidence>
<evidence type="ECO:0000313" key="5">
    <source>
        <dbReference type="Proteomes" id="UP000608530"/>
    </source>
</evidence>
<dbReference type="SUPFAM" id="SSF49879">
    <property type="entry name" value="SMAD/FHA domain"/>
    <property type="match status" value="1"/>
</dbReference>
<feature type="compositionally biased region" description="Low complexity" evidence="2">
    <location>
        <begin position="50"/>
        <end position="67"/>
    </location>
</feature>
<dbReference type="EMBL" id="JAEHOH010000026">
    <property type="protein sequence ID" value="MBK0420330.1"/>
    <property type="molecule type" value="Genomic_DNA"/>
</dbReference>
<name>A0A934Q8S5_9MICO</name>
<gene>
    <name evidence="4" type="ORF">JD276_14960</name>
</gene>
<keyword evidence="5" id="KW-1185">Reference proteome</keyword>
<dbReference type="InterPro" id="IPR008984">
    <property type="entry name" value="SMAD_FHA_dom_sf"/>
</dbReference>
<feature type="region of interest" description="Disordered" evidence="2">
    <location>
        <begin position="43"/>
        <end position="91"/>
    </location>
</feature>
<protein>
    <submittedName>
        <fullName evidence="4">FHA domain-containing protein</fullName>
    </submittedName>
</protein>
<sequence length="186" mass="19525">MSELTLMILRIGFLLLLWFFIFAIVYALRSDLFGAPVRRMRGDGAPGTQTPPAVQAVQAAPQQTSAPPRSPQPQAPPSAGPGLPSAGGSGPARHLVITSGVASGTSIPLDDDVVTIGRSADSTLVIVDEYTSTYHARLNRSGDNWTLTDLDSTNGTKVDGTKVTSPVPLPTFAPVTIGTTTFELRP</sequence>
<evidence type="ECO:0000259" key="3">
    <source>
        <dbReference type="PROSITE" id="PS50006"/>
    </source>
</evidence>
<dbReference type="Pfam" id="PF16697">
    <property type="entry name" value="Yop-YscD_cpl"/>
    <property type="match status" value="1"/>
</dbReference>
<accession>A0A934Q8S5</accession>
<dbReference type="PROSITE" id="PS50006">
    <property type="entry name" value="FHA_DOMAIN"/>
    <property type="match status" value="1"/>
</dbReference>
<keyword evidence="1" id="KW-0597">Phosphoprotein</keyword>
<dbReference type="Proteomes" id="UP000608530">
    <property type="component" value="Unassembled WGS sequence"/>
</dbReference>
<proteinExistence type="predicted"/>
<feature type="domain" description="FHA" evidence="3">
    <location>
        <begin position="114"/>
        <end position="163"/>
    </location>
</feature>
<dbReference type="Gene3D" id="2.60.200.20">
    <property type="match status" value="1"/>
</dbReference>
<evidence type="ECO:0000256" key="1">
    <source>
        <dbReference type="ARBA" id="ARBA00022553"/>
    </source>
</evidence>
<dbReference type="AlphaFoldDB" id="A0A934Q8S5"/>
<comment type="caution">
    <text evidence="4">The sequence shown here is derived from an EMBL/GenBank/DDBJ whole genome shotgun (WGS) entry which is preliminary data.</text>
</comment>
<organism evidence="4 5">
    <name type="scientific">Leucobacter chromiisoli</name>
    <dbReference type="NCBI Taxonomy" id="2796471"/>
    <lineage>
        <taxon>Bacteria</taxon>
        <taxon>Bacillati</taxon>
        <taxon>Actinomycetota</taxon>
        <taxon>Actinomycetes</taxon>
        <taxon>Micrococcales</taxon>
        <taxon>Microbacteriaceae</taxon>
        <taxon>Leucobacter</taxon>
    </lineage>
</organism>
<evidence type="ECO:0000313" key="4">
    <source>
        <dbReference type="EMBL" id="MBK0420330.1"/>
    </source>
</evidence>
<dbReference type="RefSeq" id="WP_200116468.1">
    <property type="nucleotide sequence ID" value="NZ_JAEHOH010000026.1"/>
</dbReference>
<reference evidence="4" key="1">
    <citation type="submission" date="2020-12" db="EMBL/GenBank/DDBJ databases">
        <title>Leucobacter sp. CAS1, isolated from Chromium sludge.</title>
        <authorList>
            <person name="Xu Z."/>
        </authorList>
    </citation>
    <scope>NUCLEOTIDE SEQUENCE</scope>
    <source>
        <strain evidence="4">CSA1</strain>
    </source>
</reference>
<dbReference type="InterPro" id="IPR000253">
    <property type="entry name" value="FHA_dom"/>
</dbReference>
<dbReference type="InterPro" id="IPR032030">
    <property type="entry name" value="YscD_cytoplasmic_dom"/>
</dbReference>
<dbReference type="SMART" id="SM00240">
    <property type="entry name" value="FHA"/>
    <property type="match status" value="1"/>
</dbReference>
<feature type="compositionally biased region" description="Pro residues" evidence="2">
    <location>
        <begin position="68"/>
        <end position="79"/>
    </location>
</feature>